<dbReference type="SUPFAM" id="SSF53474">
    <property type="entry name" value="alpha/beta-Hydrolases"/>
    <property type="match status" value="1"/>
</dbReference>
<evidence type="ECO:0000256" key="3">
    <source>
        <dbReference type="ARBA" id="ARBA00022729"/>
    </source>
</evidence>
<keyword evidence="2" id="KW-0645">Protease</keyword>
<dbReference type="InterPro" id="IPR008758">
    <property type="entry name" value="Peptidase_S28"/>
</dbReference>
<evidence type="ECO:0000256" key="2">
    <source>
        <dbReference type="ARBA" id="ARBA00022670"/>
    </source>
</evidence>
<dbReference type="Proteomes" id="UP000740926">
    <property type="component" value="Unassembled WGS sequence"/>
</dbReference>
<dbReference type="GO" id="GO:0070008">
    <property type="term" value="F:serine-type exopeptidase activity"/>
    <property type="evidence" value="ECO:0007669"/>
    <property type="project" value="InterPro"/>
</dbReference>
<keyword evidence="8" id="KW-1185">Reference proteome</keyword>
<dbReference type="AlphaFoldDB" id="A0A9P6ZEE6"/>
<name>A0A9P6ZEE6_9FUNG</name>
<dbReference type="GO" id="GO:0008239">
    <property type="term" value="F:dipeptidyl-peptidase activity"/>
    <property type="evidence" value="ECO:0007669"/>
    <property type="project" value="TreeGrafter"/>
</dbReference>
<feature type="chain" id="PRO_5040118163" description="Serine carboxypeptidase S28" evidence="6">
    <location>
        <begin position="21"/>
        <end position="508"/>
    </location>
</feature>
<protein>
    <recommendedName>
        <fullName evidence="9">Serine carboxypeptidase S28</fullName>
    </recommendedName>
</protein>
<dbReference type="EMBL" id="JAANIU010000012">
    <property type="protein sequence ID" value="KAG1576401.1"/>
    <property type="molecule type" value="Genomic_DNA"/>
</dbReference>
<organism evidence="7 8">
    <name type="scientific">Rhizopus delemar</name>
    <dbReference type="NCBI Taxonomy" id="936053"/>
    <lineage>
        <taxon>Eukaryota</taxon>
        <taxon>Fungi</taxon>
        <taxon>Fungi incertae sedis</taxon>
        <taxon>Mucoromycota</taxon>
        <taxon>Mucoromycotina</taxon>
        <taxon>Mucoromycetes</taxon>
        <taxon>Mucorales</taxon>
        <taxon>Mucorineae</taxon>
        <taxon>Rhizopodaceae</taxon>
        <taxon>Rhizopus</taxon>
    </lineage>
</organism>
<evidence type="ECO:0000313" key="8">
    <source>
        <dbReference type="Proteomes" id="UP000740926"/>
    </source>
</evidence>
<dbReference type="PANTHER" id="PTHR11010:SF117">
    <property type="entry name" value="SERINE PROTEASE 16"/>
    <property type="match status" value="1"/>
</dbReference>
<sequence>MKQYILILLLLGSVINLASCFFAPGERIRRKIASKSMAVSSNNSTLPEKYGPFFYDQPVDHFLENSTTFKHRYWANTEWYQPGGPVLIYNAGETAADQRSFLVIDSFMAELTKSLNGIIIVMEHRFYGLSLPSSNFTAKELATLNTAQALEDIASFIRYVKIPNFEVDLPPAPETRYIVYGGSYSGNLAAWMRLKYPDIVFAAVPSSAPVQMKYNFYEYFEPIRKFAPKHCVDAIQSVVLFVDHILFSPFERAKINLKKRFGVEDLKHDDDFAELLSSPLGYWQAMTPKSNPFEENFCSVFEGLTTVQEYVDAYGGYIKNLTKAACREDETINQCFDTHDPRNEMFTEIGDESRVWLWQVCTEYAYWQTGAPIWRPTIVSRKLNPNWYQHQCPLTFGEHDVPKIPKWHQINHEYEGWYASMDRVFWVDGEWDPWRTLSVQSDDAPDRNDWKEDARYAILPQSVHHWDFFPSAMVSDSIKSTQDQIYDVIKGWIDDDERAKQKIHLQIL</sequence>
<keyword evidence="5" id="KW-0325">Glycoprotein</keyword>
<comment type="caution">
    <text evidence="7">The sequence shown here is derived from an EMBL/GenBank/DDBJ whole genome shotgun (WGS) entry which is preliminary data.</text>
</comment>
<keyword evidence="3 6" id="KW-0732">Signal</keyword>
<dbReference type="InterPro" id="IPR029058">
    <property type="entry name" value="AB_hydrolase_fold"/>
</dbReference>
<gene>
    <name evidence="7" type="ORF">G6F50_000236</name>
</gene>
<keyword evidence="4" id="KW-0378">Hydrolase</keyword>
<feature type="signal peptide" evidence="6">
    <location>
        <begin position="1"/>
        <end position="20"/>
    </location>
</feature>
<evidence type="ECO:0000256" key="6">
    <source>
        <dbReference type="SAM" id="SignalP"/>
    </source>
</evidence>
<reference evidence="7 8" key="1">
    <citation type="journal article" date="2020" name="Microb. Genom.">
        <title>Genetic diversity of clinical and environmental Mucorales isolates obtained from an investigation of mucormycosis cases among solid organ transplant recipients.</title>
        <authorList>
            <person name="Nguyen M.H."/>
            <person name="Kaul D."/>
            <person name="Muto C."/>
            <person name="Cheng S.J."/>
            <person name="Richter R.A."/>
            <person name="Bruno V.M."/>
            <person name="Liu G."/>
            <person name="Beyhan S."/>
            <person name="Sundermann A.J."/>
            <person name="Mounaud S."/>
            <person name="Pasculle A.W."/>
            <person name="Nierman W.C."/>
            <person name="Driscoll E."/>
            <person name="Cumbie R."/>
            <person name="Clancy C.J."/>
            <person name="Dupont C.L."/>
        </authorList>
    </citation>
    <scope>NUCLEOTIDE SEQUENCE [LARGE SCALE GENOMIC DNA]</scope>
    <source>
        <strain evidence="7 8">GL24</strain>
    </source>
</reference>
<evidence type="ECO:0000313" key="7">
    <source>
        <dbReference type="EMBL" id="KAG1576401.1"/>
    </source>
</evidence>
<dbReference type="Gene3D" id="1.20.120.980">
    <property type="entry name" value="Serine carboxypeptidase S28, SKS domain"/>
    <property type="match status" value="1"/>
</dbReference>
<evidence type="ECO:0000256" key="1">
    <source>
        <dbReference type="ARBA" id="ARBA00011079"/>
    </source>
</evidence>
<dbReference type="Gene3D" id="3.40.50.1820">
    <property type="entry name" value="alpha/beta hydrolase"/>
    <property type="match status" value="1"/>
</dbReference>
<evidence type="ECO:0008006" key="9">
    <source>
        <dbReference type="Google" id="ProtNLM"/>
    </source>
</evidence>
<evidence type="ECO:0000256" key="5">
    <source>
        <dbReference type="ARBA" id="ARBA00023180"/>
    </source>
</evidence>
<proteinExistence type="inferred from homology"/>
<accession>A0A9P6ZEE6</accession>
<evidence type="ECO:0000256" key="4">
    <source>
        <dbReference type="ARBA" id="ARBA00022801"/>
    </source>
</evidence>
<dbReference type="InterPro" id="IPR042269">
    <property type="entry name" value="Ser_carbopepase_S28_SKS"/>
</dbReference>
<comment type="similarity">
    <text evidence="1">Belongs to the peptidase S28 family.</text>
</comment>
<dbReference type="GO" id="GO:0006508">
    <property type="term" value="P:proteolysis"/>
    <property type="evidence" value="ECO:0007669"/>
    <property type="project" value="UniProtKB-KW"/>
</dbReference>
<dbReference type="PANTHER" id="PTHR11010">
    <property type="entry name" value="PROTEASE S28 PRO-X CARBOXYPEPTIDASE-RELATED"/>
    <property type="match status" value="1"/>
</dbReference>
<dbReference type="Pfam" id="PF05577">
    <property type="entry name" value="Peptidase_S28"/>
    <property type="match status" value="1"/>
</dbReference>